<feature type="region of interest" description="Disordered" evidence="1">
    <location>
        <begin position="42"/>
        <end position="61"/>
    </location>
</feature>
<evidence type="ECO:0000313" key="2">
    <source>
        <dbReference type="EMBL" id="KAF3953028.1"/>
    </source>
</evidence>
<dbReference type="EMBL" id="JRKL02004252">
    <property type="protein sequence ID" value="KAF3953028.1"/>
    <property type="molecule type" value="Genomic_DNA"/>
</dbReference>
<protein>
    <submittedName>
        <fullName evidence="2">Uncharacterized protein</fullName>
    </submittedName>
</protein>
<sequence length="93" mass="10458">MGGDKPNTSLWVQVHSERVNVNPQNTDRARRHHVPKDMAFLKASSKGKTSSEPTNVNHHLSNYNRKMAVTWQRSGLLKNISTQSASLISLNSY</sequence>
<dbReference type="AlphaFoldDB" id="A0A8J4QL79"/>
<proteinExistence type="predicted"/>
<evidence type="ECO:0000313" key="3">
    <source>
        <dbReference type="Proteomes" id="UP000737018"/>
    </source>
</evidence>
<feature type="compositionally biased region" description="Polar residues" evidence="1">
    <location>
        <begin position="46"/>
        <end position="61"/>
    </location>
</feature>
<accession>A0A8J4QL79</accession>
<dbReference type="Proteomes" id="UP000737018">
    <property type="component" value="Unassembled WGS sequence"/>
</dbReference>
<gene>
    <name evidence="2" type="ORF">CMV_021482</name>
</gene>
<reference evidence="2" key="1">
    <citation type="submission" date="2020-03" db="EMBL/GenBank/DDBJ databases">
        <title>Castanea mollissima Vanexum genome sequencing.</title>
        <authorList>
            <person name="Staton M."/>
        </authorList>
    </citation>
    <scope>NUCLEOTIDE SEQUENCE</scope>
    <source>
        <tissue evidence="2">Leaf</tissue>
    </source>
</reference>
<name>A0A8J4QL79_9ROSI</name>
<keyword evidence="3" id="KW-1185">Reference proteome</keyword>
<evidence type="ECO:0000256" key="1">
    <source>
        <dbReference type="SAM" id="MobiDB-lite"/>
    </source>
</evidence>
<comment type="caution">
    <text evidence="2">The sequence shown here is derived from an EMBL/GenBank/DDBJ whole genome shotgun (WGS) entry which is preliminary data.</text>
</comment>
<organism evidence="2 3">
    <name type="scientific">Castanea mollissima</name>
    <name type="common">Chinese chestnut</name>
    <dbReference type="NCBI Taxonomy" id="60419"/>
    <lineage>
        <taxon>Eukaryota</taxon>
        <taxon>Viridiplantae</taxon>
        <taxon>Streptophyta</taxon>
        <taxon>Embryophyta</taxon>
        <taxon>Tracheophyta</taxon>
        <taxon>Spermatophyta</taxon>
        <taxon>Magnoliopsida</taxon>
        <taxon>eudicotyledons</taxon>
        <taxon>Gunneridae</taxon>
        <taxon>Pentapetalae</taxon>
        <taxon>rosids</taxon>
        <taxon>fabids</taxon>
        <taxon>Fagales</taxon>
        <taxon>Fagaceae</taxon>
        <taxon>Castanea</taxon>
    </lineage>
</organism>